<protein>
    <recommendedName>
        <fullName evidence="2">SH3b domain-containing protein</fullName>
    </recommendedName>
</protein>
<reference evidence="3" key="1">
    <citation type="submission" date="2019-09" db="EMBL/GenBank/DDBJ databases">
        <authorList>
            <person name="Chandra G."/>
            <person name="Truman W A."/>
        </authorList>
    </citation>
    <scope>NUCLEOTIDE SEQUENCE</scope>
    <source>
        <strain evidence="3">PS683</strain>
    </source>
</reference>
<feature type="region of interest" description="Disordered" evidence="1">
    <location>
        <begin position="1"/>
        <end position="31"/>
    </location>
</feature>
<organism evidence="3">
    <name type="scientific">Pseudomonas fluorescens</name>
    <dbReference type="NCBI Taxonomy" id="294"/>
    <lineage>
        <taxon>Bacteria</taxon>
        <taxon>Pseudomonadati</taxon>
        <taxon>Pseudomonadota</taxon>
        <taxon>Gammaproteobacteria</taxon>
        <taxon>Pseudomonadales</taxon>
        <taxon>Pseudomonadaceae</taxon>
        <taxon>Pseudomonas</taxon>
    </lineage>
</organism>
<proteinExistence type="predicted"/>
<feature type="compositionally biased region" description="Low complexity" evidence="1">
    <location>
        <begin position="17"/>
        <end position="28"/>
    </location>
</feature>
<dbReference type="EMBL" id="LR700651">
    <property type="protein sequence ID" value="VVM16552.1"/>
    <property type="molecule type" value="Genomic_DNA"/>
</dbReference>
<accession>A0A5E6WQ40</accession>
<sequence>MSGEQLPPVDAKAGSGVTATEASSVVAANEDTRPLAKAASQAKNHLSETSGLKAMAQIAKSFESNPALKAAALISKQLGDSPALKAAAQMANAFGNSPALKAMEQVAMTWEASPAMKAVAQIVSSWDANPAMKAVGQMLKSWEDSPSMKAAAQVVQSLNETAGQRAAAEFISPRMLKLLEEIQGSPLLSYLSSGDAPDLSELITAEGAAAVAVKVTGDIRVAKADSEMEGEILSVLTKGGDANTLPKPALAYLREYYLLLFHIMELFVLFIAIPQALEYLNGKLVGADQPEAVRQAISDLPESQRELLSSYRVLTRDRVILRSAPDKQSDDLGRLTLGTPVEVLDASGAWIKVEVELFGEAREGWVYRGFTAAIPPRKRY</sequence>
<dbReference type="InterPro" id="IPR003646">
    <property type="entry name" value="SH3-like_bac-type"/>
</dbReference>
<evidence type="ECO:0000256" key="1">
    <source>
        <dbReference type="SAM" id="MobiDB-lite"/>
    </source>
</evidence>
<dbReference type="Gene3D" id="2.30.30.40">
    <property type="entry name" value="SH3 Domains"/>
    <property type="match status" value="1"/>
</dbReference>
<evidence type="ECO:0000259" key="2">
    <source>
        <dbReference type="Pfam" id="PF08239"/>
    </source>
</evidence>
<dbReference type="AlphaFoldDB" id="A0A5E6WQ40"/>
<evidence type="ECO:0000313" key="3">
    <source>
        <dbReference type="EMBL" id="VVM16552.1"/>
    </source>
</evidence>
<dbReference type="Pfam" id="PF08239">
    <property type="entry name" value="SH3_3"/>
    <property type="match status" value="1"/>
</dbReference>
<name>A0A5E6WQ40_PSEFL</name>
<feature type="domain" description="SH3b" evidence="2">
    <location>
        <begin position="318"/>
        <end position="370"/>
    </location>
</feature>
<gene>
    <name evidence="3" type="ORF">PS683_04891</name>
</gene>